<reference evidence="1 2" key="1">
    <citation type="submission" date="2020-03" db="EMBL/GenBank/DDBJ databases">
        <title>Roseomonas selenitidurans sp. nov. isolated from soil.</title>
        <authorList>
            <person name="Liu H."/>
        </authorList>
    </citation>
    <scope>NUCLEOTIDE SEQUENCE [LARGE SCALE GENOMIC DNA]</scope>
    <source>
        <strain evidence="1 2">JCM 15073</strain>
    </source>
</reference>
<dbReference type="EMBL" id="JAAVTX010000002">
    <property type="protein sequence ID" value="NKE44582.1"/>
    <property type="molecule type" value="Genomic_DNA"/>
</dbReference>
<dbReference type="Gene3D" id="3.40.50.150">
    <property type="entry name" value="Vaccinia Virus protein VP39"/>
    <property type="match status" value="1"/>
</dbReference>
<dbReference type="GO" id="GO:0008168">
    <property type="term" value="F:methyltransferase activity"/>
    <property type="evidence" value="ECO:0007669"/>
    <property type="project" value="UniProtKB-KW"/>
</dbReference>
<evidence type="ECO:0000313" key="2">
    <source>
        <dbReference type="Proteomes" id="UP000765160"/>
    </source>
</evidence>
<dbReference type="Proteomes" id="UP000765160">
    <property type="component" value="Unassembled WGS sequence"/>
</dbReference>
<organism evidence="1 2">
    <name type="scientific">Falsiroseomonas frigidaquae</name>
    <dbReference type="NCBI Taxonomy" id="487318"/>
    <lineage>
        <taxon>Bacteria</taxon>
        <taxon>Pseudomonadati</taxon>
        <taxon>Pseudomonadota</taxon>
        <taxon>Alphaproteobacteria</taxon>
        <taxon>Acetobacterales</taxon>
        <taxon>Roseomonadaceae</taxon>
        <taxon>Falsiroseomonas</taxon>
    </lineage>
</organism>
<comment type="caution">
    <text evidence="1">The sequence shown here is derived from an EMBL/GenBank/DDBJ whole genome shotgun (WGS) entry which is preliminary data.</text>
</comment>
<keyword evidence="2" id="KW-1185">Reference proteome</keyword>
<protein>
    <submittedName>
        <fullName evidence="1">Class I SAM-dependent methyltransferase</fullName>
    </submittedName>
</protein>
<evidence type="ECO:0000313" key="1">
    <source>
        <dbReference type="EMBL" id="NKE44582.1"/>
    </source>
</evidence>
<sequence length="94" mass="10245">MEGSDAPLRAQRAEWRLLHHNLFTGDITRPFTLRPSSPAGPAAPPVACDIISAWEVMQHIADADLPGLFAKLHTHLKPDGPFVGSIALGRRTTR</sequence>
<proteinExistence type="predicted"/>
<name>A0ABX1EWW6_9PROT</name>
<keyword evidence="1" id="KW-0489">Methyltransferase</keyword>
<gene>
    <name evidence="1" type="ORF">HB662_07320</name>
</gene>
<dbReference type="SUPFAM" id="SSF53335">
    <property type="entry name" value="S-adenosyl-L-methionine-dependent methyltransferases"/>
    <property type="match status" value="1"/>
</dbReference>
<accession>A0ABX1EWW6</accession>
<dbReference type="GO" id="GO:0032259">
    <property type="term" value="P:methylation"/>
    <property type="evidence" value="ECO:0007669"/>
    <property type="project" value="UniProtKB-KW"/>
</dbReference>
<dbReference type="Pfam" id="PF13489">
    <property type="entry name" value="Methyltransf_23"/>
    <property type="match status" value="1"/>
</dbReference>
<dbReference type="InterPro" id="IPR029063">
    <property type="entry name" value="SAM-dependent_MTases_sf"/>
</dbReference>
<keyword evidence="1" id="KW-0808">Transferase</keyword>